<accession>A0A5B7EPI9</accession>
<proteinExistence type="predicted"/>
<sequence length="53" mass="6433">MVLKGIKERFHTFTDRDGKRKRMNMNMYYTETAICKVARITLPYTTYRSHKTE</sequence>
<protein>
    <submittedName>
        <fullName evidence="1">Uncharacterized protein</fullName>
    </submittedName>
</protein>
<gene>
    <name evidence="1" type="ORF">E2C01_028624</name>
</gene>
<organism evidence="1 2">
    <name type="scientific">Portunus trituberculatus</name>
    <name type="common">Swimming crab</name>
    <name type="synonym">Neptunus trituberculatus</name>
    <dbReference type="NCBI Taxonomy" id="210409"/>
    <lineage>
        <taxon>Eukaryota</taxon>
        <taxon>Metazoa</taxon>
        <taxon>Ecdysozoa</taxon>
        <taxon>Arthropoda</taxon>
        <taxon>Crustacea</taxon>
        <taxon>Multicrustacea</taxon>
        <taxon>Malacostraca</taxon>
        <taxon>Eumalacostraca</taxon>
        <taxon>Eucarida</taxon>
        <taxon>Decapoda</taxon>
        <taxon>Pleocyemata</taxon>
        <taxon>Brachyura</taxon>
        <taxon>Eubrachyura</taxon>
        <taxon>Portunoidea</taxon>
        <taxon>Portunidae</taxon>
        <taxon>Portuninae</taxon>
        <taxon>Portunus</taxon>
    </lineage>
</organism>
<comment type="caution">
    <text evidence="1">The sequence shown here is derived from an EMBL/GenBank/DDBJ whole genome shotgun (WGS) entry which is preliminary data.</text>
</comment>
<dbReference type="Proteomes" id="UP000324222">
    <property type="component" value="Unassembled WGS sequence"/>
</dbReference>
<reference evidence="1 2" key="1">
    <citation type="submission" date="2019-05" db="EMBL/GenBank/DDBJ databases">
        <title>Another draft genome of Portunus trituberculatus and its Hox gene families provides insights of decapod evolution.</title>
        <authorList>
            <person name="Jeong J.-H."/>
            <person name="Song I."/>
            <person name="Kim S."/>
            <person name="Choi T."/>
            <person name="Kim D."/>
            <person name="Ryu S."/>
            <person name="Kim W."/>
        </authorList>
    </citation>
    <scope>NUCLEOTIDE SEQUENCE [LARGE SCALE GENOMIC DNA]</scope>
    <source>
        <tissue evidence="1">Muscle</tissue>
    </source>
</reference>
<evidence type="ECO:0000313" key="2">
    <source>
        <dbReference type="Proteomes" id="UP000324222"/>
    </source>
</evidence>
<name>A0A5B7EPI9_PORTR</name>
<evidence type="ECO:0000313" key="1">
    <source>
        <dbReference type="EMBL" id="MPC35206.1"/>
    </source>
</evidence>
<keyword evidence="2" id="KW-1185">Reference proteome</keyword>
<dbReference type="AlphaFoldDB" id="A0A5B7EPI9"/>
<dbReference type="EMBL" id="VSRR010003222">
    <property type="protein sequence ID" value="MPC35206.1"/>
    <property type="molecule type" value="Genomic_DNA"/>
</dbReference>